<keyword evidence="2" id="KW-1185">Reference proteome</keyword>
<gene>
    <name evidence="1" type="ORF">KAJ83_08540</name>
</gene>
<reference evidence="1" key="1">
    <citation type="submission" date="2021-04" db="EMBL/GenBank/DDBJ databases">
        <authorList>
            <person name="Zhang D.-C."/>
        </authorList>
    </citation>
    <scope>NUCLEOTIDE SEQUENCE</scope>
    <source>
        <strain evidence="1">CGMCC 1.15697</strain>
    </source>
</reference>
<comment type="caution">
    <text evidence="1">The sequence shown here is derived from an EMBL/GenBank/DDBJ whole genome shotgun (WGS) entry which is preliminary data.</text>
</comment>
<dbReference type="AlphaFoldDB" id="A0A8J7S1P3"/>
<evidence type="ECO:0000313" key="1">
    <source>
        <dbReference type="EMBL" id="MBP5857054.1"/>
    </source>
</evidence>
<sequence length="278" mass="31756">MQARDTKPKGSDKAATGHEGLSRLTTEILDLFMNRVSDAVARTGVSTIDPEALQQIADRIARGRDPALAMIYERNWGQLQQTFEQAFWARMRKFPLERLIVSTFEPLLAPRDAAPVRGRTLSRRVIPATIGALHQMIGPDLFEEYEARARDLVEAVRTIEGDEGAWPRLYHHPQAQILVSDILVYIARYFTDVPKRRQWMVDFMDRSLPAAQNDSERDWAFGDREFHLLIGGLFGALALQLEDPAQRARLVRRYGDENVRLVEEVLTAIDRDRHAIAR</sequence>
<organism evidence="1 2">
    <name type="scientific">Marivibrio halodurans</name>
    <dbReference type="NCBI Taxonomy" id="2039722"/>
    <lineage>
        <taxon>Bacteria</taxon>
        <taxon>Pseudomonadati</taxon>
        <taxon>Pseudomonadota</taxon>
        <taxon>Alphaproteobacteria</taxon>
        <taxon>Rhodospirillales</taxon>
        <taxon>Rhodospirillaceae</taxon>
        <taxon>Marivibrio</taxon>
    </lineage>
</organism>
<proteinExistence type="predicted"/>
<name>A0A8J7S1P3_9PROT</name>
<dbReference type="EMBL" id="JAGMWN010000003">
    <property type="protein sequence ID" value="MBP5857054.1"/>
    <property type="molecule type" value="Genomic_DNA"/>
</dbReference>
<evidence type="ECO:0000313" key="2">
    <source>
        <dbReference type="Proteomes" id="UP000672602"/>
    </source>
</evidence>
<dbReference type="Proteomes" id="UP000672602">
    <property type="component" value="Unassembled WGS sequence"/>
</dbReference>
<dbReference type="RefSeq" id="WP_210681619.1">
    <property type="nucleotide sequence ID" value="NZ_JAGMWN010000003.1"/>
</dbReference>
<accession>A0A8J7S1P3</accession>
<protein>
    <submittedName>
        <fullName evidence="1">Uncharacterized protein</fullName>
    </submittedName>
</protein>